<accession>A0A370IEA3</accession>
<keyword evidence="1" id="KW-0456">Lyase</keyword>
<dbReference type="STRING" id="1210086.GCA_001613105_00444"/>
<dbReference type="Pfam" id="PF04909">
    <property type="entry name" value="Amidohydro_2"/>
    <property type="match status" value="1"/>
</dbReference>
<dbReference type="GO" id="GO:0016787">
    <property type="term" value="F:hydrolase activity"/>
    <property type="evidence" value="ECO:0007669"/>
    <property type="project" value="InterPro"/>
</dbReference>
<gene>
    <name evidence="3" type="ORF">DFR76_101590</name>
</gene>
<dbReference type="InterPro" id="IPR006680">
    <property type="entry name" value="Amidohydro-rel"/>
</dbReference>
<dbReference type="InterPro" id="IPR032466">
    <property type="entry name" value="Metal_Hydrolase"/>
</dbReference>
<evidence type="ECO:0000259" key="2">
    <source>
        <dbReference type="Pfam" id="PF04909"/>
    </source>
</evidence>
<protein>
    <submittedName>
        <fullName evidence="3">Aminocarboxymuconate-semialdehyde decarboxylase</fullName>
    </submittedName>
</protein>
<organism evidence="3 4">
    <name type="scientific">Nocardia pseudobrasiliensis</name>
    <dbReference type="NCBI Taxonomy" id="45979"/>
    <lineage>
        <taxon>Bacteria</taxon>
        <taxon>Bacillati</taxon>
        <taxon>Actinomycetota</taxon>
        <taxon>Actinomycetes</taxon>
        <taxon>Mycobacteriales</taxon>
        <taxon>Nocardiaceae</taxon>
        <taxon>Nocardia</taxon>
    </lineage>
</organism>
<dbReference type="AlphaFoldDB" id="A0A370IEA3"/>
<dbReference type="GO" id="GO:0019748">
    <property type="term" value="P:secondary metabolic process"/>
    <property type="evidence" value="ECO:0007669"/>
    <property type="project" value="TreeGrafter"/>
</dbReference>
<dbReference type="GO" id="GO:0016831">
    <property type="term" value="F:carboxy-lyase activity"/>
    <property type="evidence" value="ECO:0007669"/>
    <property type="project" value="InterPro"/>
</dbReference>
<evidence type="ECO:0000313" key="3">
    <source>
        <dbReference type="EMBL" id="RDI69052.1"/>
    </source>
</evidence>
<feature type="domain" description="Amidohydrolase-related" evidence="2">
    <location>
        <begin position="17"/>
        <end position="325"/>
    </location>
</feature>
<dbReference type="SUPFAM" id="SSF51556">
    <property type="entry name" value="Metallo-dependent hydrolases"/>
    <property type="match status" value="1"/>
</dbReference>
<proteinExistence type="predicted"/>
<keyword evidence="4" id="KW-1185">Reference proteome</keyword>
<dbReference type="Proteomes" id="UP000254869">
    <property type="component" value="Unassembled WGS sequence"/>
</dbReference>
<dbReference type="RefSeq" id="WP_067990952.1">
    <property type="nucleotide sequence ID" value="NZ_QQBC01000001.1"/>
</dbReference>
<reference evidence="3 4" key="1">
    <citation type="submission" date="2018-07" db="EMBL/GenBank/DDBJ databases">
        <title>Genomic Encyclopedia of Type Strains, Phase IV (KMG-IV): sequencing the most valuable type-strain genomes for metagenomic binning, comparative biology and taxonomic classification.</title>
        <authorList>
            <person name="Goeker M."/>
        </authorList>
    </citation>
    <scope>NUCLEOTIDE SEQUENCE [LARGE SCALE GENOMIC DNA]</scope>
    <source>
        <strain evidence="3 4">DSM 44290</strain>
    </source>
</reference>
<dbReference type="GO" id="GO:0005737">
    <property type="term" value="C:cytoplasm"/>
    <property type="evidence" value="ECO:0007669"/>
    <property type="project" value="TreeGrafter"/>
</dbReference>
<dbReference type="PANTHER" id="PTHR21240:SF28">
    <property type="entry name" value="ISO-OROTATE DECARBOXYLASE (EUROFUNG)"/>
    <property type="match status" value="1"/>
</dbReference>
<dbReference type="Gene3D" id="3.20.20.140">
    <property type="entry name" value="Metal-dependent hydrolases"/>
    <property type="match status" value="1"/>
</dbReference>
<comment type="caution">
    <text evidence="3">The sequence shown here is derived from an EMBL/GenBank/DDBJ whole genome shotgun (WGS) entry which is preliminary data.</text>
</comment>
<dbReference type="InterPro" id="IPR032465">
    <property type="entry name" value="ACMSD"/>
</dbReference>
<evidence type="ECO:0000256" key="1">
    <source>
        <dbReference type="ARBA" id="ARBA00023239"/>
    </source>
</evidence>
<dbReference type="EMBL" id="QQBC01000001">
    <property type="protein sequence ID" value="RDI69052.1"/>
    <property type="molecule type" value="Genomic_DNA"/>
</dbReference>
<sequence length="335" mass="37154">MNAETTQHTGGPWRNAIDVHHHILPQSYFERLRDVGVREIVLPHVDRPVWSAEASLAMMDRHGIRAAVVSLWPGVPALDRDAAARFARESNQFLADFVAERPERFGAFAVLPFPHLDAVLAELEYCLDVLGLDGVGLITNYSGVYVGDRALDPFLAEAQRRSVPLFVHPALPPSSGQPDFGLPGSLYEFPFDTVRLAAQLLYNQTLERFPNLRMILSHGGGGISHYAGRLTYGPQISRCLADRLPADPIGDLRRLYLDVAMSGDPHSLAGLRSFADTGRLLVGTDFPLMPDTFSADDARSFLDHGNFTADERIRIDHLNAEDLFPRFKTSEKQSE</sequence>
<evidence type="ECO:0000313" key="4">
    <source>
        <dbReference type="Proteomes" id="UP000254869"/>
    </source>
</evidence>
<dbReference type="PANTHER" id="PTHR21240">
    <property type="entry name" value="2-AMINO-3-CARBOXYLMUCONATE-6-SEMIALDEHYDE DECARBOXYLASE"/>
    <property type="match status" value="1"/>
</dbReference>
<name>A0A370IEA3_9NOCA</name>